<evidence type="ECO:0000313" key="1">
    <source>
        <dbReference type="EMBL" id="GAU95267.1"/>
    </source>
</evidence>
<gene>
    <name evidence="1" type="primary">RvY_06913-1</name>
    <name evidence="1" type="synonym">RvY_06913.1</name>
    <name evidence="1" type="ORF">RvY_06913</name>
</gene>
<sequence length="105" mass="11866">MGVNGTSWTLRINFALRLKNDVDSSSVFRTLRPFLEAYFVVHCKTKMTTGGRVVASPKSSSHHGTDRYQNVDKHGCVLRHSEDRSTSCKGLRCKNKSISLLRFYA</sequence>
<dbReference type="AlphaFoldDB" id="A0A1D1V6I7"/>
<keyword evidence="2" id="KW-1185">Reference proteome</keyword>
<protein>
    <submittedName>
        <fullName evidence="1">Uncharacterized protein</fullName>
    </submittedName>
</protein>
<organism evidence="1 2">
    <name type="scientific">Ramazzottius varieornatus</name>
    <name type="common">Water bear</name>
    <name type="synonym">Tardigrade</name>
    <dbReference type="NCBI Taxonomy" id="947166"/>
    <lineage>
        <taxon>Eukaryota</taxon>
        <taxon>Metazoa</taxon>
        <taxon>Ecdysozoa</taxon>
        <taxon>Tardigrada</taxon>
        <taxon>Eutardigrada</taxon>
        <taxon>Parachela</taxon>
        <taxon>Hypsibioidea</taxon>
        <taxon>Ramazzottiidae</taxon>
        <taxon>Ramazzottius</taxon>
    </lineage>
</organism>
<dbReference type="EMBL" id="BDGG01000003">
    <property type="protein sequence ID" value="GAU95267.1"/>
    <property type="molecule type" value="Genomic_DNA"/>
</dbReference>
<name>A0A1D1V6I7_RAMVA</name>
<accession>A0A1D1V6I7</accession>
<reference evidence="1 2" key="1">
    <citation type="journal article" date="2016" name="Nat. Commun.">
        <title>Extremotolerant tardigrade genome and improved radiotolerance of human cultured cells by tardigrade-unique protein.</title>
        <authorList>
            <person name="Hashimoto T."/>
            <person name="Horikawa D.D."/>
            <person name="Saito Y."/>
            <person name="Kuwahara H."/>
            <person name="Kozuka-Hata H."/>
            <person name="Shin-I T."/>
            <person name="Minakuchi Y."/>
            <person name="Ohishi K."/>
            <person name="Motoyama A."/>
            <person name="Aizu T."/>
            <person name="Enomoto A."/>
            <person name="Kondo K."/>
            <person name="Tanaka S."/>
            <person name="Hara Y."/>
            <person name="Koshikawa S."/>
            <person name="Sagara H."/>
            <person name="Miura T."/>
            <person name="Yokobori S."/>
            <person name="Miyagawa K."/>
            <person name="Suzuki Y."/>
            <person name="Kubo T."/>
            <person name="Oyama M."/>
            <person name="Kohara Y."/>
            <person name="Fujiyama A."/>
            <person name="Arakawa K."/>
            <person name="Katayama T."/>
            <person name="Toyoda A."/>
            <person name="Kunieda T."/>
        </authorList>
    </citation>
    <scope>NUCLEOTIDE SEQUENCE [LARGE SCALE GENOMIC DNA]</scope>
    <source>
        <strain evidence="1 2">YOKOZUNA-1</strain>
    </source>
</reference>
<dbReference type="Proteomes" id="UP000186922">
    <property type="component" value="Unassembled WGS sequence"/>
</dbReference>
<comment type="caution">
    <text evidence="1">The sequence shown here is derived from an EMBL/GenBank/DDBJ whole genome shotgun (WGS) entry which is preliminary data.</text>
</comment>
<proteinExistence type="predicted"/>
<evidence type="ECO:0000313" key="2">
    <source>
        <dbReference type="Proteomes" id="UP000186922"/>
    </source>
</evidence>